<dbReference type="SUPFAM" id="SSF53474">
    <property type="entry name" value="alpha/beta-Hydrolases"/>
    <property type="match status" value="1"/>
</dbReference>
<dbReference type="Pfam" id="PF00326">
    <property type="entry name" value="Peptidase_S9"/>
    <property type="match status" value="1"/>
</dbReference>
<dbReference type="PANTHER" id="PTHR22946">
    <property type="entry name" value="DIENELACTONE HYDROLASE DOMAIN-CONTAINING PROTEIN-RELATED"/>
    <property type="match status" value="1"/>
</dbReference>
<dbReference type="InterPro" id="IPR001375">
    <property type="entry name" value="Peptidase_S9_cat"/>
</dbReference>
<dbReference type="GO" id="GO:0008236">
    <property type="term" value="F:serine-type peptidase activity"/>
    <property type="evidence" value="ECO:0007669"/>
    <property type="project" value="InterPro"/>
</dbReference>
<dbReference type="InterPro" id="IPR029058">
    <property type="entry name" value="AB_hydrolase_fold"/>
</dbReference>
<keyword evidence="1" id="KW-0378">Hydrolase</keyword>
<accession>A0A2M8KT98</accession>
<reference evidence="4" key="1">
    <citation type="submission" date="2017-09" db="EMBL/GenBank/DDBJ databases">
        <title>Depth-based differentiation of microbial function through sediment-hosted aquifers and enrichment of novel symbionts in the deep terrestrial subsurface.</title>
        <authorList>
            <person name="Probst A.J."/>
            <person name="Ladd B."/>
            <person name="Jarett J.K."/>
            <person name="Geller-Mcgrath D.E."/>
            <person name="Sieber C.M.K."/>
            <person name="Emerson J.B."/>
            <person name="Anantharaman K."/>
            <person name="Thomas B.C."/>
            <person name="Malmstrom R."/>
            <person name="Stieglmeier M."/>
            <person name="Klingl A."/>
            <person name="Woyke T."/>
            <person name="Ryan C.M."/>
            <person name="Banfield J.F."/>
        </authorList>
    </citation>
    <scope>NUCLEOTIDE SEQUENCE [LARGE SCALE GENOMIC DNA]</scope>
</reference>
<evidence type="ECO:0000313" key="3">
    <source>
        <dbReference type="EMBL" id="PJE63100.1"/>
    </source>
</evidence>
<dbReference type="AlphaFoldDB" id="A0A2M8KT98"/>
<dbReference type="InterPro" id="IPR050261">
    <property type="entry name" value="FrsA_esterase"/>
</dbReference>
<evidence type="ECO:0000259" key="2">
    <source>
        <dbReference type="Pfam" id="PF00326"/>
    </source>
</evidence>
<dbReference type="Gene3D" id="3.40.50.1820">
    <property type="entry name" value="alpha/beta hydrolase"/>
    <property type="match status" value="1"/>
</dbReference>
<evidence type="ECO:0000256" key="1">
    <source>
        <dbReference type="ARBA" id="ARBA00022801"/>
    </source>
</evidence>
<dbReference type="GO" id="GO:0006508">
    <property type="term" value="P:proteolysis"/>
    <property type="evidence" value="ECO:0007669"/>
    <property type="project" value="InterPro"/>
</dbReference>
<evidence type="ECO:0000313" key="4">
    <source>
        <dbReference type="Proteomes" id="UP000229554"/>
    </source>
</evidence>
<dbReference type="GO" id="GO:0052689">
    <property type="term" value="F:carboxylic ester hydrolase activity"/>
    <property type="evidence" value="ECO:0007669"/>
    <property type="project" value="UniProtKB-ARBA"/>
</dbReference>
<name>A0A2M8KT98_9BACT</name>
<dbReference type="EMBL" id="PFED01000054">
    <property type="protein sequence ID" value="PJE63100.1"/>
    <property type="molecule type" value="Genomic_DNA"/>
</dbReference>
<protein>
    <recommendedName>
        <fullName evidence="2">Peptidase S9 prolyl oligopeptidase catalytic domain-containing protein</fullName>
    </recommendedName>
</protein>
<organism evidence="3 4">
    <name type="scientific">Candidatus Roizmanbacteria bacterium CG10_big_fil_rev_8_21_14_0_10_39_6</name>
    <dbReference type="NCBI Taxonomy" id="1974853"/>
    <lineage>
        <taxon>Bacteria</taxon>
        <taxon>Candidatus Roizmaniibacteriota</taxon>
    </lineage>
</organism>
<comment type="caution">
    <text evidence="3">The sequence shown here is derived from an EMBL/GenBank/DDBJ whole genome shotgun (WGS) entry which is preliminary data.</text>
</comment>
<gene>
    <name evidence="3" type="ORF">COU88_01380</name>
</gene>
<feature type="domain" description="Peptidase S9 prolyl oligopeptidase catalytic" evidence="2">
    <location>
        <begin position="127"/>
        <end position="335"/>
    </location>
</feature>
<proteinExistence type="predicted"/>
<sequence>MRTFLFFILAMCLGGILSVLFFTRFDQNKTPSSLKKPQLKPLERYSYPNLRKIRFAKSAIVLTKEISHSEEINSYLFVFYVEGKKVTGLANIPIESGSYPVIVLIRGYVDRDTYEAGVGTGHVGEALAKSGYITLAPDFLGYGESDTPTHNSIEERFQTYTTSLTLLSSINSLSDTLATSSAKPDTNNVGIWAHSNGGQIALTALELSGKKIPTALWAPVSKPFPYSVLYYTDEFEDEGKALRKAIADFEKNYDIQKYSPTTYFSWIRAPIQIHQGFADTAVPWQWSEMLFNKLEEKNKKVQLFTYPNADHNLMPSGWSVAVERTTAFFDSHLKSK</sequence>
<dbReference type="Proteomes" id="UP000229554">
    <property type="component" value="Unassembled WGS sequence"/>
</dbReference>
<dbReference type="PANTHER" id="PTHR22946:SF9">
    <property type="entry name" value="POLYKETIDE TRANSFERASE AF380"/>
    <property type="match status" value="1"/>
</dbReference>